<feature type="transmembrane region" description="Helical" evidence="1">
    <location>
        <begin position="93"/>
        <end position="111"/>
    </location>
</feature>
<proteinExistence type="predicted"/>
<dbReference type="OrthoDB" id="1028168at2"/>
<dbReference type="EMBL" id="DF977001">
    <property type="protein sequence ID" value="GAQ25180.1"/>
    <property type="molecule type" value="Genomic_DNA"/>
</dbReference>
<feature type="transmembrane region" description="Helical" evidence="1">
    <location>
        <begin position="6"/>
        <end position="24"/>
    </location>
</feature>
<name>A0A0U9HIP8_9FIRM</name>
<dbReference type="STRING" id="224999.GCA_001485475_01195"/>
<sequence>MAFPKIIATIAGGFIFPFLIRLVWGKLVENFGPIGGWLAAGFIVGTTWTLNHGVGLIYQSGGAWIDMAWAAGTGLFVASALSGDDVGKGLSMVLNAIIGGILGGFILYCLYV</sequence>
<keyword evidence="1" id="KW-0812">Transmembrane</keyword>
<evidence type="ECO:0000313" key="3">
    <source>
        <dbReference type="Proteomes" id="UP000062160"/>
    </source>
</evidence>
<dbReference type="AlphaFoldDB" id="A0A0U9HIP8"/>
<keyword evidence="3" id="KW-1185">Reference proteome</keyword>
<dbReference type="InterPro" id="IPR054200">
    <property type="entry name" value="DUF6905"/>
</dbReference>
<keyword evidence="1" id="KW-0472">Membrane</keyword>
<keyword evidence="1" id="KW-1133">Transmembrane helix</keyword>
<reference evidence="2" key="1">
    <citation type="journal article" date="2016" name="Genome Announc.">
        <title>Draft Genome Sequence of the Syntrophic Lactate-Degrading Bacterium Tepidanaerobacter syntrophicus JLT.</title>
        <authorList>
            <person name="Matsuura N."/>
            <person name="Ohashi A."/>
            <person name="Tourlousse D.M."/>
            <person name="Sekiguchi Y."/>
        </authorList>
    </citation>
    <scope>NUCLEOTIDE SEQUENCE [LARGE SCALE GENOMIC DNA]</scope>
    <source>
        <strain evidence="2">JL</strain>
    </source>
</reference>
<dbReference type="Proteomes" id="UP000062160">
    <property type="component" value="Unassembled WGS sequence"/>
</dbReference>
<feature type="transmembrane region" description="Helical" evidence="1">
    <location>
        <begin position="31"/>
        <end position="50"/>
    </location>
</feature>
<dbReference type="Pfam" id="PF21846">
    <property type="entry name" value="DUF6905"/>
    <property type="match status" value="1"/>
</dbReference>
<feature type="transmembrane region" description="Helical" evidence="1">
    <location>
        <begin position="62"/>
        <end position="81"/>
    </location>
</feature>
<evidence type="ECO:0000256" key="1">
    <source>
        <dbReference type="SAM" id="Phobius"/>
    </source>
</evidence>
<gene>
    <name evidence="2" type="ORF">TSYNT_7198</name>
</gene>
<organism evidence="2">
    <name type="scientific">Tepidanaerobacter syntrophicus</name>
    <dbReference type="NCBI Taxonomy" id="224999"/>
    <lineage>
        <taxon>Bacteria</taxon>
        <taxon>Bacillati</taxon>
        <taxon>Bacillota</taxon>
        <taxon>Clostridia</taxon>
        <taxon>Thermosediminibacterales</taxon>
        <taxon>Tepidanaerobacteraceae</taxon>
        <taxon>Tepidanaerobacter</taxon>
    </lineage>
</organism>
<dbReference type="RefSeq" id="WP_059032586.1">
    <property type="nucleotide sequence ID" value="NZ_BSDN01000002.1"/>
</dbReference>
<accession>A0A0U9HIP8</accession>
<evidence type="ECO:0000313" key="2">
    <source>
        <dbReference type="EMBL" id="GAQ25180.1"/>
    </source>
</evidence>
<protein>
    <submittedName>
        <fullName evidence="2">Uncharacterized protein</fullName>
    </submittedName>
</protein>